<feature type="compositionally biased region" description="Polar residues" evidence="1">
    <location>
        <begin position="67"/>
        <end position="82"/>
    </location>
</feature>
<gene>
    <name evidence="4" type="ORF">AVEN_260197_1</name>
</gene>
<keyword evidence="5" id="KW-1185">Reference proteome</keyword>
<keyword evidence="3" id="KW-0732">Signal</keyword>
<sequence>MFYILWYSLIVILLKPTSIYTLSSEDISEFTSDTEQLCQTESSQENETGDKNDFESQLIDTEKRSEFYQSSGNGHASPTTEDAYQHKQGADENDFQPPDSEAVIESQLIEPEDTLPDHDRTERSFTDFNEETRLNASGESFVLEADRTIDSKSMERAGTNGDINERTSLAETRENLTRELAGKTKLKLKEHAEAEDVLNLNEDNHLNQTGESIILESGTSIESNPTQQAEVEEGLKPIFQNVLNEDSYIIEDDIKKSVGRDENENVHLFNSSVTKVNQDNKDNSETNLFDYVSDLNSHGESERALELLQRTNNNSKNYLSNDFDLLNGETIPEEKSAVKENYVPSNNNTNADGSSEYSERLMVRKIDSEHTSGNFSFPSENDKPVERSKHPYSPYDINYQSEPDTLMQNNIERFTVGYSHDLIDSYEVKTDERNQKEFATCETTDCSETPAAIDHKSADISSKLSPDIQKEDRIRNVDSDLKSTLDSIVIRSGSAHEENQCTFQHLENTEFNLHEVLRVIKTDRNVRAFILNIVILYFPVLICDVLLWVVIVKLARHIRRQIITNQQPELTESSVAQQNDSEDVDRPPSARLTPHTKSKRSEKDDGSAKDDGDDDFQDSSSEFICINSKRKVWYPPN</sequence>
<feature type="region of interest" description="Disordered" evidence="1">
    <location>
        <begin position="33"/>
        <end position="53"/>
    </location>
</feature>
<feature type="compositionally biased region" description="Basic and acidic residues" evidence="1">
    <location>
        <begin position="115"/>
        <end position="133"/>
    </location>
</feature>
<keyword evidence="2" id="KW-1133">Transmembrane helix</keyword>
<reference evidence="4 5" key="1">
    <citation type="journal article" date="2019" name="Sci. Rep.">
        <title>Orb-weaving spider Araneus ventricosus genome elucidates the spidroin gene catalogue.</title>
        <authorList>
            <person name="Kono N."/>
            <person name="Nakamura H."/>
            <person name="Ohtoshi R."/>
            <person name="Moran D.A.P."/>
            <person name="Shinohara A."/>
            <person name="Yoshida Y."/>
            <person name="Fujiwara M."/>
            <person name="Mori M."/>
            <person name="Tomita M."/>
            <person name="Arakawa K."/>
        </authorList>
    </citation>
    <scope>NUCLEOTIDE SEQUENCE [LARGE SCALE GENOMIC DNA]</scope>
</reference>
<feature type="transmembrane region" description="Helical" evidence="2">
    <location>
        <begin position="529"/>
        <end position="551"/>
    </location>
</feature>
<dbReference type="EMBL" id="BGPR01000395">
    <property type="protein sequence ID" value="GBM17879.1"/>
    <property type="molecule type" value="Genomic_DNA"/>
</dbReference>
<accession>A0A4Y2DNX2</accession>
<feature type="signal peptide" evidence="3">
    <location>
        <begin position="1"/>
        <end position="21"/>
    </location>
</feature>
<protein>
    <submittedName>
        <fullName evidence="4">Uncharacterized protein</fullName>
    </submittedName>
</protein>
<dbReference type="Proteomes" id="UP000499080">
    <property type="component" value="Unassembled WGS sequence"/>
</dbReference>
<feature type="chain" id="PRO_5021458605" evidence="3">
    <location>
        <begin position="22"/>
        <end position="637"/>
    </location>
</feature>
<evidence type="ECO:0000256" key="1">
    <source>
        <dbReference type="SAM" id="MobiDB-lite"/>
    </source>
</evidence>
<feature type="region of interest" description="Disordered" evidence="1">
    <location>
        <begin position="570"/>
        <end position="620"/>
    </location>
</feature>
<dbReference type="OrthoDB" id="10267802at2759"/>
<keyword evidence="2" id="KW-0472">Membrane</keyword>
<feature type="compositionally biased region" description="Polar residues" evidence="1">
    <location>
        <begin position="343"/>
        <end position="356"/>
    </location>
</feature>
<name>A0A4Y2DNX2_ARAVE</name>
<evidence type="ECO:0000256" key="3">
    <source>
        <dbReference type="SAM" id="SignalP"/>
    </source>
</evidence>
<evidence type="ECO:0000313" key="4">
    <source>
        <dbReference type="EMBL" id="GBM17879.1"/>
    </source>
</evidence>
<feature type="compositionally biased region" description="Polar residues" evidence="1">
    <location>
        <begin position="33"/>
        <end position="46"/>
    </location>
</feature>
<keyword evidence="2" id="KW-0812">Transmembrane</keyword>
<feature type="region of interest" description="Disordered" evidence="1">
    <location>
        <begin position="370"/>
        <end position="393"/>
    </location>
</feature>
<dbReference type="AlphaFoldDB" id="A0A4Y2DNX2"/>
<evidence type="ECO:0000313" key="5">
    <source>
        <dbReference type="Proteomes" id="UP000499080"/>
    </source>
</evidence>
<proteinExistence type="predicted"/>
<evidence type="ECO:0000256" key="2">
    <source>
        <dbReference type="SAM" id="Phobius"/>
    </source>
</evidence>
<feature type="compositionally biased region" description="Basic and acidic residues" evidence="1">
    <location>
        <begin position="599"/>
        <end position="610"/>
    </location>
</feature>
<comment type="caution">
    <text evidence="4">The sequence shown here is derived from an EMBL/GenBank/DDBJ whole genome shotgun (WGS) entry which is preliminary data.</text>
</comment>
<feature type="region of interest" description="Disordered" evidence="1">
    <location>
        <begin position="337"/>
        <end position="356"/>
    </location>
</feature>
<feature type="compositionally biased region" description="Basic and acidic residues" evidence="1">
    <location>
        <begin position="380"/>
        <end position="389"/>
    </location>
</feature>
<organism evidence="4 5">
    <name type="scientific">Araneus ventricosus</name>
    <name type="common">Orbweaver spider</name>
    <name type="synonym">Epeira ventricosa</name>
    <dbReference type="NCBI Taxonomy" id="182803"/>
    <lineage>
        <taxon>Eukaryota</taxon>
        <taxon>Metazoa</taxon>
        <taxon>Ecdysozoa</taxon>
        <taxon>Arthropoda</taxon>
        <taxon>Chelicerata</taxon>
        <taxon>Arachnida</taxon>
        <taxon>Araneae</taxon>
        <taxon>Araneomorphae</taxon>
        <taxon>Entelegynae</taxon>
        <taxon>Araneoidea</taxon>
        <taxon>Araneidae</taxon>
        <taxon>Araneus</taxon>
    </lineage>
</organism>
<feature type="region of interest" description="Disordered" evidence="1">
    <location>
        <begin position="66"/>
        <end position="138"/>
    </location>
</feature>
<feature type="compositionally biased region" description="Polar residues" evidence="1">
    <location>
        <begin position="570"/>
        <end position="579"/>
    </location>
</feature>